<evidence type="ECO:0000256" key="2">
    <source>
        <dbReference type="SAM" id="MobiDB-lite"/>
    </source>
</evidence>
<protein>
    <recommendedName>
        <fullName evidence="3">Zn(2)-C6 fungal-type domain-containing protein</fullName>
    </recommendedName>
</protein>
<sequence>MTRNPRAADTSGSKEAKKSVSRSRTGCAACKQRRRKCDEVRPSCGNCVLTGRACVYPPPVPLRERREAQKGQALPGQQTPWHVLSVPDGPVTMPAPLMPLPPSHGKLLDPFDSLALSMPLKSQALFHYYYQVNNVYFSAPPFSARALIATASQDADVLRNVLLIASWHYTWNVGNMREFESTYQAHKVGSLQKVRDWIECENGRQSALKAIRSIATHCIVDVSLGNLTEAQTHQRGLLTVVEHLGLNSRAPTSFQEELMNRYILISIMFLQSLLSRVKDAQAHLSASTLKVETFVAIKQGHREELDGLRNRLRVLLLIPFFFISPRDDGPSPVDARSILQPMDKLTVEAEARIRAPLTKAREFWNKGTAVIAWFHIIEAHVSSLTKNWDVREDLDSMKPALQSAWTPLVAAGTLYFGVVISLWHQEVTDGLRLTTYLSQMVMHDVLGSRAAMLRWDDEHCKLWFWKAFVVALCLSLEEPEARSPVVVALEGEARHCIQEWSAVSGITAWADARKALESMVWPRYLHLEVEAAKVWIDSVNPPRMA</sequence>
<evidence type="ECO:0000313" key="5">
    <source>
        <dbReference type="Proteomes" id="UP001175261"/>
    </source>
</evidence>
<gene>
    <name evidence="4" type="ORF">NLU13_8375</name>
</gene>
<dbReference type="GO" id="GO:0000976">
    <property type="term" value="F:transcription cis-regulatory region binding"/>
    <property type="evidence" value="ECO:0007669"/>
    <property type="project" value="TreeGrafter"/>
</dbReference>
<dbReference type="InterPro" id="IPR036864">
    <property type="entry name" value="Zn2-C6_fun-type_DNA-bd_sf"/>
</dbReference>
<dbReference type="GO" id="GO:0008270">
    <property type="term" value="F:zinc ion binding"/>
    <property type="evidence" value="ECO:0007669"/>
    <property type="project" value="InterPro"/>
</dbReference>
<organism evidence="4 5">
    <name type="scientific">Sarocladium strictum</name>
    <name type="common">Black bundle disease fungus</name>
    <name type="synonym">Acremonium strictum</name>
    <dbReference type="NCBI Taxonomy" id="5046"/>
    <lineage>
        <taxon>Eukaryota</taxon>
        <taxon>Fungi</taxon>
        <taxon>Dikarya</taxon>
        <taxon>Ascomycota</taxon>
        <taxon>Pezizomycotina</taxon>
        <taxon>Sordariomycetes</taxon>
        <taxon>Hypocreomycetidae</taxon>
        <taxon>Hypocreales</taxon>
        <taxon>Sarocladiaceae</taxon>
        <taxon>Sarocladium</taxon>
    </lineage>
</organism>
<dbReference type="Gene3D" id="4.10.240.10">
    <property type="entry name" value="Zn(2)-C6 fungal-type DNA-binding domain"/>
    <property type="match status" value="1"/>
</dbReference>
<keyword evidence="1" id="KW-0539">Nucleus</keyword>
<dbReference type="GO" id="GO:0045944">
    <property type="term" value="P:positive regulation of transcription by RNA polymerase II"/>
    <property type="evidence" value="ECO:0007669"/>
    <property type="project" value="TreeGrafter"/>
</dbReference>
<evidence type="ECO:0000256" key="1">
    <source>
        <dbReference type="ARBA" id="ARBA00023242"/>
    </source>
</evidence>
<dbReference type="Pfam" id="PF00172">
    <property type="entry name" value="Zn_clus"/>
    <property type="match status" value="1"/>
</dbReference>
<dbReference type="SMART" id="SM00066">
    <property type="entry name" value="GAL4"/>
    <property type="match status" value="1"/>
</dbReference>
<dbReference type="GO" id="GO:0000981">
    <property type="term" value="F:DNA-binding transcription factor activity, RNA polymerase II-specific"/>
    <property type="evidence" value="ECO:0007669"/>
    <property type="project" value="InterPro"/>
</dbReference>
<evidence type="ECO:0000259" key="3">
    <source>
        <dbReference type="PROSITE" id="PS50048"/>
    </source>
</evidence>
<dbReference type="PANTHER" id="PTHR37534:SF7">
    <property type="entry name" value="TRANSCRIPTIONAL ACTIVATOR PROTEIN UGA3"/>
    <property type="match status" value="1"/>
</dbReference>
<reference evidence="4" key="1">
    <citation type="submission" date="2022-10" db="EMBL/GenBank/DDBJ databases">
        <title>Determination and structural analysis of whole genome sequence of Sarocladium strictum F4-1.</title>
        <authorList>
            <person name="Hu L."/>
            <person name="Jiang Y."/>
        </authorList>
    </citation>
    <scope>NUCLEOTIDE SEQUENCE</scope>
    <source>
        <strain evidence="4">F4-1</strain>
    </source>
</reference>
<dbReference type="EMBL" id="JAPDFR010000008">
    <property type="protein sequence ID" value="KAK0384287.1"/>
    <property type="molecule type" value="Genomic_DNA"/>
</dbReference>
<dbReference type="InterPro" id="IPR001138">
    <property type="entry name" value="Zn2Cys6_DnaBD"/>
</dbReference>
<dbReference type="Proteomes" id="UP001175261">
    <property type="component" value="Unassembled WGS sequence"/>
</dbReference>
<feature type="domain" description="Zn(2)-C6 fungal-type" evidence="3">
    <location>
        <begin position="26"/>
        <end position="56"/>
    </location>
</feature>
<dbReference type="AlphaFoldDB" id="A0AA39L4X7"/>
<accession>A0AA39L4X7</accession>
<dbReference type="GO" id="GO:0005634">
    <property type="term" value="C:nucleus"/>
    <property type="evidence" value="ECO:0007669"/>
    <property type="project" value="TreeGrafter"/>
</dbReference>
<comment type="caution">
    <text evidence="4">The sequence shown here is derived from an EMBL/GenBank/DDBJ whole genome shotgun (WGS) entry which is preliminary data.</text>
</comment>
<name>A0AA39L4X7_SARSR</name>
<dbReference type="PROSITE" id="PS50048">
    <property type="entry name" value="ZN2_CY6_FUNGAL_2"/>
    <property type="match status" value="1"/>
</dbReference>
<evidence type="ECO:0000313" key="4">
    <source>
        <dbReference type="EMBL" id="KAK0384287.1"/>
    </source>
</evidence>
<proteinExistence type="predicted"/>
<dbReference type="SUPFAM" id="SSF57701">
    <property type="entry name" value="Zn2/Cys6 DNA-binding domain"/>
    <property type="match status" value="1"/>
</dbReference>
<feature type="region of interest" description="Disordered" evidence="2">
    <location>
        <begin position="1"/>
        <end position="26"/>
    </location>
</feature>
<dbReference type="CDD" id="cd00067">
    <property type="entry name" value="GAL4"/>
    <property type="match status" value="1"/>
</dbReference>
<dbReference type="PANTHER" id="PTHR37534">
    <property type="entry name" value="TRANSCRIPTIONAL ACTIVATOR PROTEIN UGA3"/>
    <property type="match status" value="1"/>
</dbReference>
<keyword evidence="5" id="KW-1185">Reference proteome</keyword>
<dbReference type="PROSITE" id="PS00463">
    <property type="entry name" value="ZN2_CY6_FUNGAL_1"/>
    <property type="match status" value="1"/>
</dbReference>